<sequence>MGHRTHLQGVWCASVGFRAVCVKRGAPTGPSGLAAGRTGC</sequence>
<dbReference type="HOGENOM" id="CLU_3295837_0_0_5"/>
<dbReference type="STRING" id="1294273.roselon_00156"/>
<dbReference type="Proteomes" id="UP000019593">
    <property type="component" value="Chromosome"/>
</dbReference>
<evidence type="ECO:0000313" key="2">
    <source>
        <dbReference type="Proteomes" id="UP000019593"/>
    </source>
</evidence>
<gene>
    <name evidence="1" type="ORF">roselon_00156</name>
</gene>
<organism evidence="1 2">
    <name type="scientific">Roseicyclus elongatus DSM 19469</name>
    <dbReference type="NCBI Taxonomy" id="1294273"/>
    <lineage>
        <taxon>Bacteria</taxon>
        <taxon>Pseudomonadati</taxon>
        <taxon>Pseudomonadota</taxon>
        <taxon>Alphaproteobacteria</taxon>
        <taxon>Rhodobacterales</taxon>
        <taxon>Roseobacteraceae</taxon>
        <taxon>Roseicyclus</taxon>
    </lineage>
</organism>
<accession>W8RNN1</accession>
<protein>
    <submittedName>
        <fullName evidence="1">Uncharacterized protein</fullName>
    </submittedName>
</protein>
<name>W8RNN1_9RHOB</name>
<dbReference type="KEGG" id="red:roselon_00156"/>
<proteinExistence type="predicted"/>
<reference evidence="1 2" key="1">
    <citation type="submission" date="2013-03" db="EMBL/GenBank/DDBJ databases">
        <authorList>
            <person name="Fiebig A."/>
            <person name="Goeker M."/>
            <person name="Klenk H.-P.P."/>
        </authorList>
    </citation>
    <scope>NUCLEOTIDE SEQUENCE [LARGE SCALE GENOMIC DNA]</scope>
    <source>
        <strain evidence="2">DSM 19469</strain>
    </source>
</reference>
<evidence type="ECO:0000313" key="1">
    <source>
        <dbReference type="EMBL" id="AHM02613.1"/>
    </source>
</evidence>
<dbReference type="AlphaFoldDB" id="W8RNN1"/>
<keyword evidence="2" id="KW-1185">Reference proteome</keyword>
<dbReference type="EMBL" id="CP004372">
    <property type="protein sequence ID" value="AHM02613.1"/>
    <property type="molecule type" value="Genomic_DNA"/>
</dbReference>